<name>X1BYS2_9ZZZZ</name>
<proteinExistence type="predicted"/>
<reference evidence="1" key="1">
    <citation type="journal article" date="2014" name="Front. Microbiol.">
        <title>High frequency of phylogenetically diverse reductive dehalogenase-homologous genes in deep subseafloor sedimentary metagenomes.</title>
        <authorList>
            <person name="Kawai M."/>
            <person name="Futagami T."/>
            <person name="Toyoda A."/>
            <person name="Takaki Y."/>
            <person name="Nishi S."/>
            <person name="Hori S."/>
            <person name="Arai W."/>
            <person name="Tsubouchi T."/>
            <person name="Morono Y."/>
            <person name="Uchiyama I."/>
            <person name="Ito T."/>
            <person name="Fujiyama A."/>
            <person name="Inagaki F."/>
            <person name="Takami H."/>
        </authorList>
    </citation>
    <scope>NUCLEOTIDE SEQUENCE</scope>
    <source>
        <strain evidence="1">Expedition CK06-06</strain>
    </source>
</reference>
<gene>
    <name evidence="1" type="ORF">S01H4_23350</name>
</gene>
<evidence type="ECO:0000313" key="1">
    <source>
        <dbReference type="EMBL" id="GAG77311.1"/>
    </source>
</evidence>
<dbReference type="AlphaFoldDB" id="X1BYS2"/>
<comment type="caution">
    <text evidence="1">The sequence shown here is derived from an EMBL/GenBank/DDBJ whole genome shotgun (WGS) entry which is preliminary data.</text>
</comment>
<protein>
    <submittedName>
        <fullName evidence="1">Uncharacterized protein</fullName>
    </submittedName>
</protein>
<feature type="non-terminal residue" evidence="1">
    <location>
        <position position="1"/>
    </location>
</feature>
<dbReference type="EMBL" id="BART01010818">
    <property type="protein sequence ID" value="GAG77311.1"/>
    <property type="molecule type" value="Genomic_DNA"/>
</dbReference>
<organism evidence="1">
    <name type="scientific">marine sediment metagenome</name>
    <dbReference type="NCBI Taxonomy" id="412755"/>
    <lineage>
        <taxon>unclassified sequences</taxon>
        <taxon>metagenomes</taxon>
        <taxon>ecological metagenomes</taxon>
    </lineage>
</organism>
<sequence>IMTSKNAAAQLATLTDQDILIRPELDDIGFVDFERAMEAIPIGETAAQIIGCNQSARQFEFSILYAQLESDQKPIVILFAPE</sequence>
<accession>X1BYS2</accession>